<feature type="region of interest" description="Disordered" evidence="1">
    <location>
        <begin position="333"/>
        <end position="352"/>
    </location>
</feature>
<organism evidence="2 3">
    <name type="scientific">Vespula squamosa</name>
    <name type="common">Southern yellow jacket</name>
    <name type="synonym">Wasp</name>
    <dbReference type="NCBI Taxonomy" id="30214"/>
    <lineage>
        <taxon>Eukaryota</taxon>
        <taxon>Metazoa</taxon>
        <taxon>Ecdysozoa</taxon>
        <taxon>Arthropoda</taxon>
        <taxon>Hexapoda</taxon>
        <taxon>Insecta</taxon>
        <taxon>Pterygota</taxon>
        <taxon>Neoptera</taxon>
        <taxon>Endopterygota</taxon>
        <taxon>Hymenoptera</taxon>
        <taxon>Apocrita</taxon>
        <taxon>Aculeata</taxon>
        <taxon>Vespoidea</taxon>
        <taxon>Vespidae</taxon>
        <taxon>Vespinae</taxon>
        <taxon>Vespula</taxon>
    </lineage>
</organism>
<feature type="compositionally biased region" description="Polar residues" evidence="1">
    <location>
        <begin position="333"/>
        <end position="346"/>
    </location>
</feature>
<keyword evidence="3" id="KW-1185">Reference proteome</keyword>
<dbReference type="AlphaFoldDB" id="A0ABD2ADT0"/>
<dbReference type="Proteomes" id="UP001607302">
    <property type="component" value="Unassembled WGS sequence"/>
</dbReference>
<evidence type="ECO:0000313" key="2">
    <source>
        <dbReference type="EMBL" id="KAL2718771.1"/>
    </source>
</evidence>
<name>A0ABD2ADT0_VESSQ</name>
<feature type="compositionally biased region" description="Basic and acidic residues" evidence="1">
    <location>
        <begin position="203"/>
        <end position="214"/>
    </location>
</feature>
<evidence type="ECO:0000256" key="1">
    <source>
        <dbReference type="SAM" id="MobiDB-lite"/>
    </source>
</evidence>
<gene>
    <name evidence="2" type="ORF">V1478_011190</name>
</gene>
<sequence>MRPRYLVEFALVYDLHCNLLSGKDMSSELNHRKVSTTKSLFQVVKARDLAIVVAVSHPTMHLAAAKRSLRNNNNLFVVELVLKPIPVRTTHSKWLAYVKRERTSELKGSRLTHVMRTTCDSFFLDRRRQGNEETERLPSNLLERTSLTNQRVADVKRYYYAALASRCATMIDDVGSKLSTIRLQVRYNICVMKGEFRATFEDADDKRTESNKSERVHHRVKAEGPSRLSRSSNKVARMLLPTSALTITSFLRTYSYLDVAKALGNWESGMEISRSSRNGLTGVAILTGHLVRERTWEEKPALVQCTRVTLRHADTLIISSLIPFAFTISAKQTTDDPASDSSNNSKVVRHDTPSFSYSSRQRIRENADYPSVSEILRSGVRYLLEIRAKCVLRNLETRNRLAQRARLAANYLRVEKLT</sequence>
<evidence type="ECO:0000313" key="3">
    <source>
        <dbReference type="Proteomes" id="UP001607302"/>
    </source>
</evidence>
<comment type="caution">
    <text evidence="2">The sequence shown here is derived from an EMBL/GenBank/DDBJ whole genome shotgun (WGS) entry which is preliminary data.</text>
</comment>
<feature type="region of interest" description="Disordered" evidence="1">
    <location>
        <begin position="203"/>
        <end position="227"/>
    </location>
</feature>
<proteinExistence type="predicted"/>
<dbReference type="EMBL" id="JAUDFV010000151">
    <property type="protein sequence ID" value="KAL2718771.1"/>
    <property type="molecule type" value="Genomic_DNA"/>
</dbReference>
<accession>A0ABD2ADT0</accession>
<reference evidence="2 3" key="1">
    <citation type="journal article" date="2024" name="Ann. Entomol. Soc. Am.">
        <title>Genomic analyses of the southern and eastern yellowjacket wasps (Hymenoptera: Vespidae) reveal evolutionary signatures of social life.</title>
        <authorList>
            <person name="Catto M.A."/>
            <person name="Caine P.B."/>
            <person name="Orr S.E."/>
            <person name="Hunt B.G."/>
            <person name="Goodisman M.A.D."/>
        </authorList>
    </citation>
    <scope>NUCLEOTIDE SEQUENCE [LARGE SCALE GENOMIC DNA]</scope>
    <source>
        <strain evidence="2">233</strain>
        <tissue evidence="2">Head and thorax</tissue>
    </source>
</reference>
<protein>
    <submittedName>
        <fullName evidence="2">Uncharacterized protein</fullName>
    </submittedName>
</protein>